<comment type="caution">
    <text evidence="1">The sequence shown here is derived from an EMBL/GenBank/DDBJ whole genome shotgun (WGS) entry which is preliminary data.</text>
</comment>
<evidence type="ECO:0000313" key="2">
    <source>
        <dbReference type="Proteomes" id="UP000076858"/>
    </source>
</evidence>
<dbReference type="AlphaFoldDB" id="A0A164G8Q7"/>
<protein>
    <submittedName>
        <fullName evidence="1">Uncharacterized protein</fullName>
    </submittedName>
</protein>
<gene>
    <name evidence="1" type="ORF">APZ42_005812</name>
</gene>
<dbReference type="Proteomes" id="UP000076858">
    <property type="component" value="Unassembled WGS sequence"/>
</dbReference>
<accession>A0A164G8Q7</accession>
<organism evidence="1 2">
    <name type="scientific">Daphnia magna</name>
    <dbReference type="NCBI Taxonomy" id="35525"/>
    <lineage>
        <taxon>Eukaryota</taxon>
        <taxon>Metazoa</taxon>
        <taxon>Ecdysozoa</taxon>
        <taxon>Arthropoda</taxon>
        <taxon>Crustacea</taxon>
        <taxon>Branchiopoda</taxon>
        <taxon>Diplostraca</taxon>
        <taxon>Cladocera</taxon>
        <taxon>Anomopoda</taxon>
        <taxon>Daphniidae</taxon>
        <taxon>Daphnia</taxon>
    </lineage>
</organism>
<feature type="non-terminal residue" evidence="1">
    <location>
        <position position="1"/>
    </location>
</feature>
<sequence>LFDYNYRYFVKQDLNIHRLSPSLIELILQHPLQETRVHSHPNHHSQM</sequence>
<reference evidence="1 2" key="1">
    <citation type="submission" date="2016-03" db="EMBL/GenBank/DDBJ databases">
        <title>EvidentialGene: Evidence-directed Construction of Genes on Genomes.</title>
        <authorList>
            <person name="Gilbert D.G."/>
            <person name="Choi J.-H."/>
            <person name="Mockaitis K."/>
            <person name="Colbourne J."/>
            <person name="Pfrender M."/>
        </authorList>
    </citation>
    <scope>NUCLEOTIDE SEQUENCE [LARGE SCALE GENOMIC DNA]</scope>
    <source>
        <strain evidence="1 2">Xinb3</strain>
        <tissue evidence="1">Complete organism</tissue>
    </source>
</reference>
<dbReference type="EMBL" id="LRGB01016252">
    <property type="protein sequence ID" value="KZR98665.1"/>
    <property type="molecule type" value="Genomic_DNA"/>
</dbReference>
<evidence type="ECO:0000313" key="1">
    <source>
        <dbReference type="EMBL" id="KZR98665.1"/>
    </source>
</evidence>
<keyword evidence="2" id="KW-1185">Reference proteome</keyword>
<proteinExistence type="predicted"/>
<name>A0A164G8Q7_9CRUS</name>